<dbReference type="GO" id="GO:0016020">
    <property type="term" value="C:membrane"/>
    <property type="evidence" value="ECO:0007669"/>
    <property type="project" value="TreeGrafter"/>
</dbReference>
<evidence type="ECO:0000313" key="4">
    <source>
        <dbReference type="Proteomes" id="UP000792457"/>
    </source>
</evidence>
<dbReference type="OrthoDB" id="8194491at2759"/>
<evidence type="ECO:0000313" key="3">
    <source>
        <dbReference type="EMBL" id="KAG8236717.1"/>
    </source>
</evidence>
<dbReference type="AlphaFoldDB" id="A0A8K0KKH3"/>
<keyword evidence="1" id="KW-1133">Transmembrane helix</keyword>
<keyword evidence="2" id="KW-0732">Signal</keyword>
<dbReference type="EMBL" id="KZ309068">
    <property type="protein sequence ID" value="KAG8236717.1"/>
    <property type="molecule type" value="Genomic_DNA"/>
</dbReference>
<organism evidence="3 4">
    <name type="scientific">Ladona fulva</name>
    <name type="common">Scarce chaser dragonfly</name>
    <name type="synonym">Libellula fulva</name>
    <dbReference type="NCBI Taxonomy" id="123851"/>
    <lineage>
        <taxon>Eukaryota</taxon>
        <taxon>Metazoa</taxon>
        <taxon>Ecdysozoa</taxon>
        <taxon>Arthropoda</taxon>
        <taxon>Hexapoda</taxon>
        <taxon>Insecta</taxon>
        <taxon>Pterygota</taxon>
        <taxon>Palaeoptera</taxon>
        <taxon>Odonata</taxon>
        <taxon>Epiprocta</taxon>
        <taxon>Anisoptera</taxon>
        <taxon>Libelluloidea</taxon>
        <taxon>Libellulidae</taxon>
        <taxon>Ladona</taxon>
    </lineage>
</organism>
<feature type="transmembrane region" description="Helical" evidence="1">
    <location>
        <begin position="181"/>
        <end position="209"/>
    </location>
</feature>
<dbReference type="InterPro" id="IPR012464">
    <property type="entry name" value="DUF1676"/>
</dbReference>
<evidence type="ECO:0000256" key="2">
    <source>
        <dbReference type="SAM" id="SignalP"/>
    </source>
</evidence>
<gene>
    <name evidence="3" type="ORF">J437_LFUL016953</name>
</gene>
<accession>A0A8K0KKH3</accession>
<feature type="chain" id="PRO_5035454679" description="Osiris 9" evidence="2">
    <location>
        <begin position="20"/>
        <end position="273"/>
    </location>
</feature>
<proteinExistence type="predicted"/>
<protein>
    <recommendedName>
        <fullName evidence="5">Osiris 9</fullName>
    </recommendedName>
</protein>
<comment type="caution">
    <text evidence="3">The sequence shown here is derived from an EMBL/GenBank/DDBJ whole genome shotgun (WGS) entry which is preliminary data.</text>
</comment>
<keyword evidence="1" id="KW-0472">Membrane</keyword>
<dbReference type="Pfam" id="PF07898">
    <property type="entry name" value="DUF1676"/>
    <property type="match status" value="1"/>
</dbReference>
<reference evidence="3" key="1">
    <citation type="submission" date="2013-04" db="EMBL/GenBank/DDBJ databases">
        <authorList>
            <person name="Qu J."/>
            <person name="Murali S.C."/>
            <person name="Bandaranaike D."/>
            <person name="Bellair M."/>
            <person name="Blankenburg K."/>
            <person name="Chao H."/>
            <person name="Dinh H."/>
            <person name="Doddapaneni H."/>
            <person name="Downs B."/>
            <person name="Dugan-Rocha S."/>
            <person name="Elkadiri S."/>
            <person name="Gnanaolivu R.D."/>
            <person name="Hernandez B."/>
            <person name="Javaid M."/>
            <person name="Jayaseelan J.C."/>
            <person name="Lee S."/>
            <person name="Li M."/>
            <person name="Ming W."/>
            <person name="Munidasa M."/>
            <person name="Muniz J."/>
            <person name="Nguyen L."/>
            <person name="Ongeri F."/>
            <person name="Osuji N."/>
            <person name="Pu L.-L."/>
            <person name="Puazo M."/>
            <person name="Qu C."/>
            <person name="Quiroz J."/>
            <person name="Raj R."/>
            <person name="Weissenberger G."/>
            <person name="Xin Y."/>
            <person name="Zou X."/>
            <person name="Han Y."/>
            <person name="Richards S."/>
            <person name="Worley K."/>
            <person name="Muzny D."/>
            <person name="Gibbs R."/>
        </authorList>
    </citation>
    <scope>NUCLEOTIDE SEQUENCE</scope>
    <source>
        <strain evidence="3">Sampled in the wild</strain>
    </source>
</reference>
<sequence>MAVPKCILLVLLATTAVLAFPAEEAPSPQENTASDDYMDKAYRFIQQCGSKDFVHCLKMRALTYVDGALRTQGDVSVTDGVTLVRSANDEGGRAAYGRALTEEELEASLPRGEEERDATVETLLVDRVARFLKTHTLQLKFPESSISELRKSVEEGRKKKKKILLPLLIALKLKAAALIPLALGALALLALKALIVGKLALLISALIGLQKLLASQQSSKTYEVVAHPHYSHSYGGDHHDHYARALEGAETSATVDAHQLAYGAYSPDATKEA</sequence>
<evidence type="ECO:0008006" key="5">
    <source>
        <dbReference type="Google" id="ProtNLM"/>
    </source>
</evidence>
<dbReference type="Proteomes" id="UP000792457">
    <property type="component" value="Unassembled WGS sequence"/>
</dbReference>
<reference evidence="3" key="2">
    <citation type="submission" date="2017-10" db="EMBL/GenBank/DDBJ databases">
        <title>Ladona fulva Genome sequencing and assembly.</title>
        <authorList>
            <person name="Murali S."/>
            <person name="Richards S."/>
            <person name="Bandaranaike D."/>
            <person name="Bellair M."/>
            <person name="Blankenburg K."/>
            <person name="Chao H."/>
            <person name="Dinh H."/>
            <person name="Doddapaneni H."/>
            <person name="Dugan-Rocha S."/>
            <person name="Elkadiri S."/>
            <person name="Gnanaolivu R."/>
            <person name="Hernandez B."/>
            <person name="Skinner E."/>
            <person name="Javaid M."/>
            <person name="Lee S."/>
            <person name="Li M."/>
            <person name="Ming W."/>
            <person name="Munidasa M."/>
            <person name="Muniz J."/>
            <person name="Nguyen L."/>
            <person name="Hughes D."/>
            <person name="Osuji N."/>
            <person name="Pu L.-L."/>
            <person name="Puazo M."/>
            <person name="Qu C."/>
            <person name="Quiroz J."/>
            <person name="Raj R."/>
            <person name="Weissenberger G."/>
            <person name="Xin Y."/>
            <person name="Zou X."/>
            <person name="Han Y."/>
            <person name="Worley K."/>
            <person name="Muzny D."/>
            <person name="Gibbs R."/>
        </authorList>
    </citation>
    <scope>NUCLEOTIDE SEQUENCE</scope>
    <source>
        <strain evidence="3">Sampled in the wild</strain>
    </source>
</reference>
<name>A0A8K0KKH3_LADFU</name>
<feature type="signal peptide" evidence="2">
    <location>
        <begin position="1"/>
        <end position="19"/>
    </location>
</feature>
<dbReference type="PANTHER" id="PTHR21879:SF1">
    <property type="entry name" value="FI01546P"/>
    <property type="match status" value="1"/>
</dbReference>
<evidence type="ECO:0000256" key="1">
    <source>
        <dbReference type="SAM" id="Phobius"/>
    </source>
</evidence>
<dbReference type="PANTHER" id="PTHR21879">
    <property type="entry name" value="FI03362P-RELATED-RELATED"/>
    <property type="match status" value="1"/>
</dbReference>
<keyword evidence="4" id="KW-1185">Reference proteome</keyword>
<keyword evidence="1" id="KW-0812">Transmembrane</keyword>